<keyword evidence="5" id="KW-0029">Amino-acid transport</keyword>
<evidence type="ECO:0000256" key="1">
    <source>
        <dbReference type="ARBA" id="ARBA00004651"/>
    </source>
</evidence>
<keyword evidence="4 9" id="KW-0812">Transmembrane</keyword>
<feature type="transmembrane region" description="Helical" evidence="9">
    <location>
        <begin position="225"/>
        <end position="249"/>
    </location>
</feature>
<dbReference type="PANTHER" id="PTHR11795">
    <property type="entry name" value="BRANCHED-CHAIN AMINO ACID TRANSPORT SYSTEM PERMEASE PROTEIN LIVH"/>
    <property type="match status" value="1"/>
</dbReference>
<dbReference type="CDD" id="cd06582">
    <property type="entry name" value="TM_PBP1_LivH_like"/>
    <property type="match status" value="1"/>
</dbReference>
<accession>A0A9D5Q490</accession>
<evidence type="ECO:0000256" key="5">
    <source>
        <dbReference type="ARBA" id="ARBA00022970"/>
    </source>
</evidence>
<keyword evidence="2" id="KW-0813">Transport</keyword>
<dbReference type="GO" id="GO:0022857">
    <property type="term" value="F:transmembrane transporter activity"/>
    <property type="evidence" value="ECO:0007669"/>
    <property type="project" value="InterPro"/>
</dbReference>
<dbReference type="InterPro" id="IPR052157">
    <property type="entry name" value="BCAA_transport_permease"/>
</dbReference>
<evidence type="ECO:0000256" key="9">
    <source>
        <dbReference type="SAM" id="Phobius"/>
    </source>
</evidence>
<dbReference type="AlphaFoldDB" id="A0A9D5Q490"/>
<keyword evidence="3" id="KW-1003">Cell membrane</keyword>
<dbReference type="GO" id="GO:0005886">
    <property type="term" value="C:plasma membrane"/>
    <property type="evidence" value="ECO:0007669"/>
    <property type="project" value="UniProtKB-SubCell"/>
</dbReference>
<feature type="transmembrane region" description="Helical" evidence="9">
    <location>
        <begin position="261"/>
        <end position="281"/>
    </location>
</feature>
<organism evidence="10 11">
    <name type="scientific">candidate division KSB3 bacterium</name>
    <dbReference type="NCBI Taxonomy" id="2044937"/>
    <lineage>
        <taxon>Bacteria</taxon>
        <taxon>candidate division KSB3</taxon>
    </lineage>
</organism>
<sequence>MWAQIIINGLVSGMSYALIALGLTLIFSIMNILNFAHGQMYMLGSFVVYYFYARFHLNFFLALLVSILVLGVLGAFFEKFMFRRVLRIAKREESSMLLAMGSALLLENIALIWFGEKQRGIPPVVKGVYRVFGGFLPADRLLVFVAAFVLIVALLLFIYYTKPGRAMRALAQDKEVTYLQGVDINKISMLGFAVGAALAGVAGGLLALIFPVYSGAGTVISIKSFLMIIIGGAGVVGGAIIGGLILGILEAIGYAMIPGSMTYLIIFAAVIILLIIRPQGIMGKPWG</sequence>
<keyword evidence="6 9" id="KW-1133">Transmembrane helix</keyword>
<proteinExistence type="inferred from homology"/>
<dbReference type="Proteomes" id="UP000649604">
    <property type="component" value="Unassembled WGS sequence"/>
</dbReference>
<reference evidence="10" key="1">
    <citation type="submission" date="2019-11" db="EMBL/GenBank/DDBJ databases">
        <title>Microbial mats filling the niche in hypersaline microbial mats.</title>
        <authorList>
            <person name="Wong H.L."/>
            <person name="Macleod F.I."/>
            <person name="White R.A. III"/>
            <person name="Burns B.P."/>
        </authorList>
    </citation>
    <scope>NUCLEOTIDE SEQUENCE</scope>
    <source>
        <strain evidence="10">Rbin_158</strain>
    </source>
</reference>
<comment type="caution">
    <text evidence="10">The sequence shown here is derived from an EMBL/GenBank/DDBJ whole genome shotgun (WGS) entry which is preliminary data.</text>
</comment>
<evidence type="ECO:0000256" key="3">
    <source>
        <dbReference type="ARBA" id="ARBA00022475"/>
    </source>
</evidence>
<evidence type="ECO:0000256" key="4">
    <source>
        <dbReference type="ARBA" id="ARBA00022692"/>
    </source>
</evidence>
<evidence type="ECO:0000313" key="10">
    <source>
        <dbReference type="EMBL" id="MBD3322947.1"/>
    </source>
</evidence>
<protein>
    <submittedName>
        <fullName evidence="10">Branched-chain amino acid ABC transporter permease</fullName>
    </submittedName>
</protein>
<evidence type="ECO:0000256" key="2">
    <source>
        <dbReference type="ARBA" id="ARBA00022448"/>
    </source>
</evidence>
<evidence type="ECO:0000256" key="8">
    <source>
        <dbReference type="ARBA" id="ARBA00037998"/>
    </source>
</evidence>
<feature type="transmembrane region" description="Helical" evidence="9">
    <location>
        <begin position="141"/>
        <end position="160"/>
    </location>
</feature>
<name>A0A9D5Q490_9BACT</name>
<comment type="subcellular location">
    <subcellularLocation>
        <location evidence="1">Cell membrane</location>
        <topology evidence="1">Multi-pass membrane protein</topology>
    </subcellularLocation>
</comment>
<comment type="similarity">
    <text evidence="8">Belongs to the binding-protein-dependent transport system permease family. LivHM subfamily.</text>
</comment>
<feature type="transmembrane region" description="Helical" evidence="9">
    <location>
        <begin position="6"/>
        <end position="27"/>
    </location>
</feature>
<dbReference type="GO" id="GO:0006865">
    <property type="term" value="P:amino acid transport"/>
    <property type="evidence" value="ECO:0007669"/>
    <property type="project" value="UniProtKB-KW"/>
</dbReference>
<evidence type="ECO:0000256" key="7">
    <source>
        <dbReference type="ARBA" id="ARBA00023136"/>
    </source>
</evidence>
<dbReference type="PANTHER" id="PTHR11795:SF445">
    <property type="entry name" value="AMINO ACID ABC TRANSPORTER PERMEASE PROTEIN"/>
    <property type="match status" value="1"/>
</dbReference>
<feature type="transmembrane region" description="Helical" evidence="9">
    <location>
        <begin position="59"/>
        <end position="77"/>
    </location>
</feature>
<evidence type="ECO:0000256" key="6">
    <source>
        <dbReference type="ARBA" id="ARBA00022989"/>
    </source>
</evidence>
<dbReference type="EMBL" id="WJJP01000002">
    <property type="protein sequence ID" value="MBD3322947.1"/>
    <property type="molecule type" value="Genomic_DNA"/>
</dbReference>
<dbReference type="InterPro" id="IPR001851">
    <property type="entry name" value="ABC_transp_permease"/>
</dbReference>
<evidence type="ECO:0000313" key="11">
    <source>
        <dbReference type="Proteomes" id="UP000649604"/>
    </source>
</evidence>
<feature type="transmembrane region" description="Helical" evidence="9">
    <location>
        <begin position="97"/>
        <end position="115"/>
    </location>
</feature>
<keyword evidence="7 9" id="KW-0472">Membrane</keyword>
<dbReference type="Pfam" id="PF02653">
    <property type="entry name" value="BPD_transp_2"/>
    <property type="match status" value="1"/>
</dbReference>
<gene>
    <name evidence="10" type="ORF">GF339_00090</name>
</gene>
<feature type="transmembrane region" description="Helical" evidence="9">
    <location>
        <begin position="190"/>
        <end position="213"/>
    </location>
</feature>